<keyword evidence="2" id="KW-1185">Reference proteome</keyword>
<dbReference type="Proteomes" id="UP001178507">
    <property type="component" value="Unassembled WGS sequence"/>
</dbReference>
<reference evidence="1" key="1">
    <citation type="submission" date="2023-08" db="EMBL/GenBank/DDBJ databases">
        <authorList>
            <person name="Chen Y."/>
            <person name="Shah S."/>
            <person name="Dougan E. K."/>
            <person name="Thang M."/>
            <person name="Chan C."/>
        </authorList>
    </citation>
    <scope>NUCLEOTIDE SEQUENCE</scope>
</reference>
<accession>A0AA36I891</accession>
<evidence type="ECO:0000313" key="1">
    <source>
        <dbReference type="EMBL" id="CAJ1381925.1"/>
    </source>
</evidence>
<organism evidence="1 2">
    <name type="scientific">Effrenium voratum</name>
    <dbReference type="NCBI Taxonomy" id="2562239"/>
    <lineage>
        <taxon>Eukaryota</taxon>
        <taxon>Sar</taxon>
        <taxon>Alveolata</taxon>
        <taxon>Dinophyceae</taxon>
        <taxon>Suessiales</taxon>
        <taxon>Symbiodiniaceae</taxon>
        <taxon>Effrenium</taxon>
    </lineage>
</organism>
<dbReference type="SUPFAM" id="SSF48452">
    <property type="entry name" value="TPR-like"/>
    <property type="match status" value="1"/>
</dbReference>
<dbReference type="EMBL" id="CAUJNA010000857">
    <property type="protein sequence ID" value="CAJ1381925.1"/>
    <property type="molecule type" value="Genomic_DNA"/>
</dbReference>
<dbReference type="Gene3D" id="1.25.40.10">
    <property type="entry name" value="Tetratricopeptide repeat domain"/>
    <property type="match status" value="1"/>
</dbReference>
<comment type="caution">
    <text evidence="1">The sequence shown here is derived from an EMBL/GenBank/DDBJ whole genome shotgun (WGS) entry which is preliminary data.</text>
</comment>
<sequence length="254" mass="27944">MGEGPCWLCEGRDSSACVICGPERPVEEGASLLGQDGWCCQEDSEARFGGWTKTTTEDLYWELLLETEALLRSDSNLALERAERCARNLEQLSSDQVAQLRCLAYAQLARCHLARQEYTLLVEDCKRYARLREEAEGSLLEKFEAEVAPLGPLATLGAAAELATSCRAAVTDGFAPKVVLDHASRALSGVQLLPLSAFPGLPALRAHLYASRCQACLELEKWREAKQDATSALQCDPDMKEAKYLLRAAESESW</sequence>
<dbReference type="InterPro" id="IPR011990">
    <property type="entry name" value="TPR-like_helical_dom_sf"/>
</dbReference>
<protein>
    <submittedName>
        <fullName evidence="1">Uncharacterized protein</fullName>
    </submittedName>
</protein>
<name>A0AA36I891_9DINO</name>
<gene>
    <name evidence="1" type="ORF">EVOR1521_LOCUS9459</name>
</gene>
<evidence type="ECO:0000313" key="2">
    <source>
        <dbReference type="Proteomes" id="UP001178507"/>
    </source>
</evidence>
<proteinExistence type="predicted"/>
<dbReference type="AlphaFoldDB" id="A0AA36I891"/>